<dbReference type="PANTHER" id="PTHR30250:SF11">
    <property type="entry name" value="O-ANTIGEN TRANSPORTER-RELATED"/>
    <property type="match status" value="1"/>
</dbReference>
<accession>A0A7R6PAG2</accession>
<feature type="transmembrane region" description="Helical" evidence="6">
    <location>
        <begin position="208"/>
        <end position="225"/>
    </location>
</feature>
<evidence type="ECO:0000256" key="1">
    <source>
        <dbReference type="ARBA" id="ARBA00004651"/>
    </source>
</evidence>
<evidence type="ECO:0000313" key="8">
    <source>
        <dbReference type="Proteomes" id="UP000595332"/>
    </source>
</evidence>
<keyword evidence="5 6" id="KW-0472">Membrane</keyword>
<dbReference type="PANTHER" id="PTHR30250">
    <property type="entry name" value="PST FAMILY PREDICTED COLANIC ACID TRANSPORTER"/>
    <property type="match status" value="1"/>
</dbReference>
<feature type="transmembrane region" description="Helical" evidence="6">
    <location>
        <begin position="237"/>
        <end position="260"/>
    </location>
</feature>
<evidence type="ECO:0000313" key="7">
    <source>
        <dbReference type="EMBL" id="BBB28869.1"/>
    </source>
</evidence>
<keyword evidence="2" id="KW-1003">Cell membrane</keyword>
<keyword evidence="8" id="KW-1185">Reference proteome</keyword>
<reference evidence="7 8" key="1">
    <citation type="journal article" date="2008" name="Int. J. Syst. Evol. Microbiol.">
        <title>Neptunomonas japonica sp. nov., an Osedax japonicus symbiont-like bacterium isolated from sediment adjacent to sperm whale carcasses off Kagoshima, Japan.</title>
        <authorList>
            <person name="Miyazaki M."/>
            <person name="Nogi Y."/>
            <person name="Fujiwara Y."/>
            <person name="Kawato M."/>
            <person name="Kubokawa K."/>
            <person name="Horikoshi K."/>
        </authorList>
    </citation>
    <scope>NUCLEOTIDE SEQUENCE [LARGE SCALE GENOMIC DNA]</scope>
    <source>
        <strain evidence="7 8">JAMM 1380</strain>
    </source>
</reference>
<dbReference type="EMBL" id="AP014546">
    <property type="protein sequence ID" value="BBB28869.1"/>
    <property type="molecule type" value="Genomic_DNA"/>
</dbReference>
<proteinExistence type="predicted"/>
<feature type="transmembrane region" description="Helical" evidence="6">
    <location>
        <begin position="170"/>
        <end position="188"/>
    </location>
</feature>
<dbReference type="AlphaFoldDB" id="A0A7R6PAG2"/>
<feature type="transmembrane region" description="Helical" evidence="6">
    <location>
        <begin position="112"/>
        <end position="130"/>
    </location>
</feature>
<feature type="transmembrane region" description="Helical" evidence="6">
    <location>
        <begin position="340"/>
        <end position="360"/>
    </location>
</feature>
<evidence type="ECO:0000256" key="2">
    <source>
        <dbReference type="ARBA" id="ARBA00022475"/>
    </source>
</evidence>
<organism evidence="7 8">
    <name type="scientific">Neptunomonas japonica JAMM 1380</name>
    <dbReference type="NCBI Taxonomy" id="1441457"/>
    <lineage>
        <taxon>Bacteria</taxon>
        <taxon>Pseudomonadati</taxon>
        <taxon>Pseudomonadota</taxon>
        <taxon>Gammaproteobacteria</taxon>
        <taxon>Oceanospirillales</taxon>
        <taxon>Oceanospirillaceae</taxon>
        <taxon>Neptunomonas</taxon>
    </lineage>
</organism>
<feature type="transmembrane region" description="Helical" evidence="6">
    <location>
        <begin position="36"/>
        <end position="55"/>
    </location>
</feature>
<feature type="transmembrane region" description="Helical" evidence="6">
    <location>
        <begin position="142"/>
        <end position="164"/>
    </location>
</feature>
<evidence type="ECO:0000256" key="5">
    <source>
        <dbReference type="ARBA" id="ARBA00023136"/>
    </source>
</evidence>
<gene>
    <name evidence="7" type="ORF">NEJAP_0912</name>
</gene>
<dbReference type="Proteomes" id="UP000595332">
    <property type="component" value="Chromosome"/>
</dbReference>
<feature type="transmembrane region" description="Helical" evidence="6">
    <location>
        <begin position="281"/>
        <end position="302"/>
    </location>
</feature>
<evidence type="ECO:0000256" key="6">
    <source>
        <dbReference type="SAM" id="Phobius"/>
    </source>
</evidence>
<dbReference type="KEGG" id="njp:NEJAP_0912"/>
<keyword evidence="3 6" id="KW-0812">Transmembrane</keyword>
<feature type="transmembrane region" description="Helical" evidence="6">
    <location>
        <begin position="366"/>
        <end position="389"/>
    </location>
</feature>
<comment type="subcellular location">
    <subcellularLocation>
        <location evidence="1">Cell membrane</location>
        <topology evidence="1">Multi-pass membrane protein</topology>
    </subcellularLocation>
</comment>
<dbReference type="RefSeq" id="WP_201349524.1">
    <property type="nucleotide sequence ID" value="NZ_AP014546.1"/>
</dbReference>
<evidence type="ECO:0000256" key="3">
    <source>
        <dbReference type="ARBA" id="ARBA00022692"/>
    </source>
</evidence>
<feature type="transmembrane region" description="Helical" evidence="6">
    <location>
        <begin position="314"/>
        <end position="333"/>
    </location>
</feature>
<evidence type="ECO:0008006" key="9">
    <source>
        <dbReference type="Google" id="ProtNLM"/>
    </source>
</evidence>
<name>A0A7R6PAG2_9GAMM</name>
<dbReference type="GO" id="GO:0005886">
    <property type="term" value="C:plasma membrane"/>
    <property type="evidence" value="ECO:0007669"/>
    <property type="project" value="UniProtKB-SubCell"/>
</dbReference>
<sequence>MLKSFFNFYFLSSIGNAFISFIVIVYFSYYATNKEYVQLGVFSAVLGMMPSIIGMHTRSYFIRQSSTNDKVEIEDVDVLVSTFIWMIVSVAFLTFVLIFIDLSFLIEKELSWIVLIVGVGQWCHLTIVAVSHSKNNARRYFLFTIYASIVSGLGVIVLGQIHALVWQDRAYALMFGYLLSIIIFITWYRESIVKKIRIPAVNYKIIKYSIPLIPYSLSVSALIFFERQVVAQNFDSSVAASYLSQVQIVLIFSIFLDSLYKKITPVYFSTGNIACLYKTSLVAVCAFFIFYFISPWIFHFVFPATMYFNSNLMFFMLVSSAVIYILKLISLIFNYKSKNIFLSAVVIFSNIFTVMGLYFYSYGLGVISIPIIISVCNFLAVLVLTFFIWRHK</sequence>
<keyword evidence="4 6" id="KW-1133">Transmembrane helix</keyword>
<dbReference type="InterPro" id="IPR050833">
    <property type="entry name" value="Poly_Biosynth_Transport"/>
</dbReference>
<evidence type="ECO:0000256" key="4">
    <source>
        <dbReference type="ARBA" id="ARBA00022989"/>
    </source>
</evidence>
<feature type="transmembrane region" description="Helical" evidence="6">
    <location>
        <begin position="7"/>
        <end position="30"/>
    </location>
</feature>
<feature type="transmembrane region" description="Helical" evidence="6">
    <location>
        <begin position="76"/>
        <end position="100"/>
    </location>
</feature>
<protein>
    <recommendedName>
        <fullName evidence="9">Polysaccharide biosynthesis protein</fullName>
    </recommendedName>
</protein>